<dbReference type="PANTHER" id="PTHR43807:SF20">
    <property type="entry name" value="FI04487P"/>
    <property type="match status" value="1"/>
</dbReference>
<evidence type="ECO:0000256" key="6">
    <source>
        <dbReference type="ARBA" id="ARBA00022898"/>
    </source>
</evidence>
<proteinExistence type="inferred from homology"/>
<comment type="similarity">
    <text evidence="2">Belongs to the class-I pyridoxal-phosphate-dependent aminotransferase family.</text>
</comment>
<dbReference type="FunFam" id="3.40.640.10:FF:000024">
    <property type="entry name" value="Kynurenine--oxoglutarate transaminase 3"/>
    <property type="match status" value="1"/>
</dbReference>
<evidence type="ECO:0000256" key="7">
    <source>
        <dbReference type="ARBA" id="ARBA00024016"/>
    </source>
</evidence>
<dbReference type="GO" id="GO:0030170">
    <property type="term" value="F:pyridoxal phosphate binding"/>
    <property type="evidence" value="ECO:0007669"/>
    <property type="project" value="InterPro"/>
</dbReference>
<organism evidence="9 10">
    <name type="scientific">Acrobeloides nanus</name>
    <dbReference type="NCBI Taxonomy" id="290746"/>
    <lineage>
        <taxon>Eukaryota</taxon>
        <taxon>Metazoa</taxon>
        <taxon>Ecdysozoa</taxon>
        <taxon>Nematoda</taxon>
        <taxon>Chromadorea</taxon>
        <taxon>Rhabditida</taxon>
        <taxon>Tylenchina</taxon>
        <taxon>Cephalobomorpha</taxon>
        <taxon>Cephaloboidea</taxon>
        <taxon>Cephalobidae</taxon>
        <taxon>Acrobeloides</taxon>
    </lineage>
</organism>
<dbReference type="Pfam" id="PF00155">
    <property type="entry name" value="Aminotran_1_2"/>
    <property type="match status" value="1"/>
</dbReference>
<dbReference type="PANTHER" id="PTHR43807">
    <property type="entry name" value="FI04487P"/>
    <property type="match status" value="1"/>
</dbReference>
<comment type="cofactor">
    <cofactor evidence="1">
        <name>pyridoxal 5'-phosphate</name>
        <dbReference type="ChEBI" id="CHEBI:597326"/>
    </cofactor>
</comment>
<dbReference type="Gene3D" id="3.40.640.10">
    <property type="entry name" value="Type I PLP-dependent aspartate aminotransferase-like (Major domain)"/>
    <property type="match status" value="1"/>
</dbReference>
<dbReference type="Proteomes" id="UP000887540">
    <property type="component" value="Unplaced"/>
</dbReference>
<evidence type="ECO:0000256" key="5">
    <source>
        <dbReference type="ARBA" id="ARBA00022679"/>
    </source>
</evidence>
<dbReference type="Gene3D" id="3.90.1150.10">
    <property type="entry name" value="Aspartate Aminotransferase, domain 1"/>
    <property type="match status" value="1"/>
</dbReference>
<dbReference type="GO" id="GO:0005739">
    <property type="term" value="C:mitochondrion"/>
    <property type="evidence" value="ECO:0007669"/>
    <property type="project" value="TreeGrafter"/>
</dbReference>
<dbReference type="InterPro" id="IPR015421">
    <property type="entry name" value="PyrdxlP-dep_Trfase_major"/>
</dbReference>
<keyword evidence="9" id="KW-1185">Reference proteome</keyword>
<keyword evidence="6" id="KW-0663">Pyridoxal phosphate</keyword>
<dbReference type="SUPFAM" id="SSF53383">
    <property type="entry name" value="PLP-dependent transferases"/>
    <property type="match status" value="1"/>
</dbReference>
<dbReference type="GO" id="GO:0016212">
    <property type="term" value="F:kynurenine-oxoglutarate transaminase activity"/>
    <property type="evidence" value="ECO:0007669"/>
    <property type="project" value="TreeGrafter"/>
</dbReference>
<evidence type="ECO:0000256" key="2">
    <source>
        <dbReference type="ARBA" id="ARBA00007441"/>
    </source>
</evidence>
<evidence type="ECO:0000256" key="1">
    <source>
        <dbReference type="ARBA" id="ARBA00001933"/>
    </source>
</evidence>
<dbReference type="FunFam" id="3.90.1150.10:FF:000021">
    <property type="entry name" value="Kynurenine--oxoglutarate transaminase 3"/>
    <property type="match status" value="1"/>
</dbReference>
<evidence type="ECO:0000256" key="4">
    <source>
        <dbReference type="ARBA" id="ARBA00022576"/>
    </source>
</evidence>
<keyword evidence="5" id="KW-0808">Transferase</keyword>
<comment type="pathway">
    <text evidence="7">Amino-acid degradation; L-kynurenine degradation; kynurenate from L-kynurenine: step 1/2.</text>
</comment>
<dbReference type="WBParaSite" id="ACRNAN_scaffold3132.g7847.t1">
    <property type="protein sequence ID" value="ACRNAN_scaffold3132.g7847.t1"/>
    <property type="gene ID" value="ACRNAN_scaffold3132.g7847"/>
</dbReference>
<name>A0A914DNX6_9BILA</name>
<accession>A0A914DNX6</accession>
<comment type="subunit">
    <text evidence="3">Homodimer.</text>
</comment>
<dbReference type="CDD" id="cd00609">
    <property type="entry name" value="AAT_like"/>
    <property type="match status" value="1"/>
</dbReference>
<protein>
    <submittedName>
        <fullName evidence="10">Aminotransferase class I/classII domain-containing protein</fullName>
    </submittedName>
</protein>
<evidence type="ECO:0000256" key="3">
    <source>
        <dbReference type="ARBA" id="ARBA00011738"/>
    </source>
</evidence>
<dbReference type="InterPro" id="IPR015422">
    <property type="entry name" value="PyrdxlP-dep_Trfase_small"/>
</dbReference>
<evidence type="ECO:0000313" key="10">
    <source>
        <dbReference type="WBParaSite" id="ACRNAN_scaffold3132.g7847.t1"/>
    </source>
</evidence>
<sequence length="416" mass="46485">MDSKPSIWVEFTTLAVECKAVNIGQGFPDTPMPKFVSDLLTEVSEHPERTDWHQYTRGFGHTRLVNVLANLYSRFLKNPVNPQTDVLVTVGAYLALYYSFLGWLDHGDEVIVMEPAYDSYVPQIKLAGGVPVPVVLSLAPNPISSADYKLDISAIESKITPKTKMLILNNPHNPTGKLFSREELLALAELVKKHDLIVIADEVYEWHIYPGHEMIRFASLPGMYERTITIGSAGKAFSATGWKLGWALGPAQLLAPLKTIHQNCVFTCSTPTQEALARAFEMDLAIIEEGRFSESHLLTGLASELLPKRDLLAKGLREAGLTPIIPEAGYFMIADFSDIDWPGKNQQRSETDDPLDFDFVRWLCRERKLATIPPSAFYSGENKAGNDHFVRLCFFKSDETLLSAIEILKQLKKKSS</sequence>
<feature type="domain" description="Aminotransferase class I/classII large" evidence="8">
    <location>
        <begin position="21"/>
        <end position="406"/>
    </location>
</feature>
<reference evidence="10" key="1">
    <citation type="submission" date="2022-11" db="UniProtKB">
        <authorList>
            <consortium name="WormBaseParasite"/>
        </authorList>
    </citation>
    <scope>IDENTIFICATION</scope>
</reference>
<dbReference type="InterPro" id="IPR004839">
    <property type="entry name" value="Aminotransferase_I/II_large"/>
</dbReference>
<dbReference type="AlphaFoldDB" id="A0A914DNX6"/>
<evidence type="ECO:0000259" key="8">
    <source>
        <dbReference type="Pfam" id="PF00155"/>
    </source>
</evidence>
<dbReference type="InterPro" id="IPR051326">
    <property type="entry name" value="Kynurenine-oxoglutarate_AT"/>
</dbReference>
<dbReference type="InterPro" id="IPR015424">
    <property type="entry name" value="PyrdxlP-dep_Trfase"/>
</dbReference>
<keyword evidence="4" id="KW-0032">Aminotransferase</keyword>
<evidence type="ECO:0000313" key="9">
    <source>
        <dbReference type="Proteomes" id="UP000887540"/>
    </source>
</evidence>
<dbReference type="GO" id="GO:0070189">
    <property type="term" value="P:kynurenine metabolic process"/>
    <property type="evidence" value="ECO:0007669"/>
    <property type="project" value="UniProtKB-ARBA"/>
</dbReference>